<evidence type="ECO:0000313" key="2">
    <source>
        <dbReference type="EMBL" id="MBM7034916.1"/>
    </source>
</evidence>
<protein>
    <submittedName>
        <fullName evidence="2">DUF2860 domain-containing protein</fullName>
    </submittedName>
</protein>
<dbReference type="Pfam" id="PF11059">
    <property type="entry name" value="DUF2860"/>
    <property type="match status" value="1"/>
</dbReference>
<evidence type="ECO:0000313" key="3">
    <source>
        <dbReference type="Proteomes" id="UP000809621"/>
    </source>
</evidence>
<keyword evidence="1" id="KW-0732">Signal</keyword>
<feature type="chain" id="PRO_5046188211" evidence="1">
    <location>
        <begin position="22"/>
        <end position="334"/>
    </location>
</feature>
<dbReference type="InterPro" id="IPR016896">
    <property type="entry name" value="DUF2860"/>
</dbReference>
<reference evidence="2 3" key="1">
    <citation type="submission" date="2021-02" db="EMBL/GenBank/DDBJ databases">
        <authorList>
            <person name="Park J.-S."/>
        </authorList>
    </citation>
    <scope>NUCLEOTIDE SEQUENCE [LARGE SCALE GENOMIC DNA]</scope>
    <source>
        <strain evidence="2 3">188UL20-2</strain>
    </source>
</reference>
<name>A0ABS2HCX3_9VIBR</name>
<evidence type="ECO:0000256" key="1">
    <source>
        <dbReference type="SAM" id="SignalP"/>
    </source>
</evidence>
<proteinExistence type="predicted"/>
<dbReference type="PIRSF" id="PIRSF028696">
    <property type="entry name" value="UCP028696"/>
    <property type="match status" value="1"/>
</dbReference>
<keyword evidence="3" id="KW-1185">Reference proteome</keyword>
<dbReference type="EMBL" id="JAFEUM010000001">
    <property type="protein sequence ID" value="MBM7034916.1"/>
    <property type="molecule type" value="Genomic_DNA"/>
</dbReference>
<comment type="caution">
    <text evidence="2">The sequence shown here is derived from an EMBL/GenBank/DDBJ whole genome shotgun (WGS) entry which is preliminary data.</text>
</comment>
<gene>
    <name evidence="2" type="ORF">JQC93_00745</name>
</gene>
<organism evidence="2 3">
    <name type="scientific">Vibrio ulleungensis</name>
    <dbReference type="NCBI Taxonomy" id="2807619"/>
    <lineage>
        <taxon>Bacteria</taxon>
        <taxon>Pseudomonadati</taxon>
        <taxon>Pseudomonadota</taxon>
        <taxon>Gammaproteobacteria</taxon>
        <taxon>Vibrionales</taxon>
        <taxon>Vibrionaceae</taxon>
        <taxon>Vibrio</taxon>
    </lineage>
</organism>
<accession>A0ABS2HCX3</accession>
<sequence length="334" mass="37460">MHHSKAIIASLLLMGTTSAQAQLRPLGEPGWDFTLNLSLGYVTSENNFSTSDDNQTITEFGSPEHKTSSTIVYPLARVQYTTRDRRNQFYIGNSSEQISNAQFQYELGYTHQSPKLGEVTLAYFPQLPFLNSTWEDPYLLGAPRVETEENATGARIAWQQFLGTPLTVKYAYANIDVETENSGSSASLGLNEAQQQLLERDGNAHRLELETMFPFAKGWFLRPAIQSTYRDAKGEAIAFTDYTLKMGVLHFNAPHTFIMNFEGGQSETKEANPIFDKTIEQTQYSGFFIYDYAGIFGWKNASLNAIAGYTQSDANVDFYNSKGLITSVGMTYRF</sequence>
<feature type="signal peptide" evidence="1">
    <location>
        <begin position="1"/>
        <end position="21"/>
    </location>
</feature>
<dbReference type="Proteomes" id="UP000809621">
    <property type="component" value="Unassembled WGS sequence"/>
</dbReference>
<dbReference type="RefSeq" id="WP_205156568.1">
    <property type="nucleotide sequence ID" value="NZ_JAFEUM010000001.1"/>
</dbReference>